<proteinExistence type="predicted"/>
<dbReference type="EMBL" id="UOEM01000036">
    <property type="protein sequence ID" value="VAW11886.1"/>
    <property type="molecule type" value="Genomic_DNA"/>
</dbReference>
<organism evidence="2">
    <name type="scientific">hydrothermal vent metagenome</name>
    <dbReference type="NCBI Taxonomy" id="652676"/>
    <lineage>
        <taxon>unclassified sequences</taxon>
        <taxon>metagenomes</taxon>
        <taxon>ecological metagenomes</taxon>
    </lineage>
</organism>
<reference evidence="2" key="1">
    <citation type="submission" date="2018-06" db="EMBL/GenBank/DDBJ databases">
        <authorList>
            <person name="Zhirakovskaya E."/>
        </authorList>
    </citation>
    <scope>NUCLEOTIDE SEQUENCE</scope>
</reference>
<sequence>MSAAGPQFPPLLNGHRAKGSLASLDEAIAGARAGTLRAGDLLWSLDGNELQMGIVLEPEVARARCHEMLFVLMVAFGDAFGVLSPPEVSITHDWPDGILANDARVGGAAIAISAQETEGVPGWMVVALNIRMAPNMGDPEPGLDRRWTTLWDEGCGEIEALELLEATARHFLAWVHTWQEAGFEPVHNAWVRRMAERDTASHCYEGRKVTGQPLGLDEHGGLLLRCEDEMRALQIPVYLGIAP</sequence>
<evidence type="ECO:0000313" key="2">
    <source>
        <dbReference type="EMBL" id="VAW11886.1"/>
    </source>
</evidence>
<name>A0A3B0TXR4_9ZZZZ</name>
<protein>
    <recommendedName>
        <fullName evidence="1">BPL/LPL catalytic domain-containing protein</fullName>
    </recommendedName>
</protein>
<gene>
    <name evidence="2" type="ORF">MNBD_ALPHA09-1483</name>
</gene>
<evidence type="ECO:0000259" key="1">
    <source>
        <dbReference type="Pfam" id="PF16917"/>
    </source>
</evidence>
<accession>A0A3B0TXR4</accession>
<dbReference type="AlphaFoldDB" id="A0A3B0TXR4"/>
<dbReference type="Pfam" id="PF16917">
    <property type="entry name" value="BPL_LplA_LipB_2"/>
    <property type="match status" value="1"/>
</dbReference>
<dbReference type="InterPro" id="IPR045864">
    <property type="entry name" value="aa-tRNA-synth_II/BPL/LPL"/>
</dbReference>
<dbReference type="InterPro" id="IPR004143">
    <property type="entry name" value="BPL_LPL_catalytic"/>
</dbReference>
<dbReference type="SUPFAM" id="SSF55681">
    <property type="entry name" value="Class II aaRS and biotin synthetases"/>
    <property type="match status" value="1"/>
</dbReference>
<dbReference type="Gene3D" id="3.30.930.10">
    <property type="entry name" value="Bira Bifunctional Protein, Domain 2"/>
    <property type="match status" value="1"/>
</dbReference>
<feature type="domain" description="BPL/LPL catalytic" evidence="1">
    <location>
        <begin position="8"/>
        <end position="191"/>
    </location>
</feature>